<reference evidence="2 3" key="1">
    <citation type="journal article" date="2023" name="Life. Sci Alliance">
        <title>Evolutionary insights into 3D genome organization and epigenetic landscape of Vigna mungo.</title>
        <authorList>
            <person name="Junaid A."/>
            <person name="Singh B."/>
            <person name="Bhatia S."/>
        </authorList>
    </citation>
    <scope>NUCLEOTIDE SEQUENCE [LARGE SCALE GENOMIC DNA]</scope>
    <source>
        <strain evidence="2">Urdbean</strain>
    </source>
</reference>
<protein>
    <submittedName>
        <fullName evidence="2">Uncharacterized protein</fullName>
    </submittedName>
</protein>
<dbReference type="Proteomes" id="UP001374535">
    <property type="component" value="Chromosome 5"/>
</dbReference>
<gene>
    <name evidence="2" type="ORF">V8G54_016980</name>
</gene>
<feature type="compositionally biased region" description="Polar residues" evidence="1">
    <location>
        <begin position="129"/>
        <end position="143"/>
    </location>
</feature>
<evidence type="ECO:0000313" key="2">
    <source>
        <dbReference type="EMBL" id="WVZ12450.1"/>
    </source>
</evidence>
<feature type="region of interest" description="Disordered" evidence="1">
    <location>
        <begin position="108"/>
        <end position="151"/>
    </location>
</feature>
<evidence type="ECO:0000256" key="1">
    <source>
        <dbReference type="SAM" id="MobiDB-lite"/>
    </source>
</evidence>
<keyword evidence="3" id="KW-1185">Reference proteome</keyword>
<organism evidence="2 3">
    <name type="scientific">Vigna mungo</name>
    <name type="common">Black gram</name>
    <name type="synonym">Phaseolus mungo</name>
    <dbReference type="NCBI Taxonomy" id="3915"/>
    <lineage>
        <taxon>Eukaryota</taxon>
        <taxon>Viridiplantae</taxon>
        <taxon>Streptophyta</taxon>
        <taxon>Embryophyta</taxon>
        <taxon>Tracheophyta</taxon>
        <taxon>Spermatophyta</taxon>
        <taxon>Magnoliopsida</taxon>
        <taxon>eudicotyledons</taxon>
        <taxon>Gunneridae</taxon>
        <taxon>Pentapetalae</taxon>
        <taxon>rosids</taxon>
        <taxon>fabids</taxon>
        <taxon>Fabales</taxon>
        <taxon>Fabaceae</taxon>
        <taxon>Papilionoideae</taxon>
        <taxon>50 kb inversion clade</taxon>
        <taxon>NPAAA clade</taxon>
        <taxon>indigoferoid/millettioid clade</taxon>
        <taxon>Phaseoleae</taxon>
        <taxon>Vigna</taxon>
    </lineage>
</organism>
<dbReference type="AlphaFoldDB" id="A0AAQ3NL44"/>
<name>A0AAQ3NL44_VIGMU</name>
<proteinExistence type="predicted"/>
<sequence length="151" mass="17356">MRLAHLVPPVIVLRLRQILPAVIHLTHRIRRRSGRPRAHSLVTTAAHPPREVELERSHRRDALLLEHDVVARRLPREPHAVPVPLPALVRTPRNDAVRQIALPLHQNRRRSHLFHFPPKSEPKIGKGSPNWNSTKSKPLSTEGINEKKKQK</sequence>
<dbReference type="EMBL" id="CP144696">
    <property type="protein sequence ID" value="WVZ12450.1"/>
    <property type="molecule type" value="Genomic_DNA"/>
</dbReference>
<accession>A0AAQ3NL44</accession>
<evidence type="ECO:0000313" key="3">
    <source>
        <dbReference type="Proteomes" id="UP001374535"/>
    </source>
</evidence>